<accession>A0A2Z3JBG0</accession>
<keyword evidence="2" id="KW-1185">Reference proteome</keyword>
<dbReference type="AlphaFoldDB" id="A0A2Z3JBG0"/>
<name>A0A2Z3JBG0_9DEIO</name>
<dbReference type="OrthoDB" id="72577at2"/>
<proteinExistence type="predicted"/>
<evidence type="ECO:0000313" key="1">
    <source>
        <dbReference type="EMBL" id="AWN22487.1"/>
    </source>
</evidence>
<dbReference type="RefSeq" id="WP_109825599.1">
    <property type="nucleotide sequence ID" value="NZ_CP029494.1"/>
</dbReference>
<dbReference type="EMBL" id="CP029494">
    <property type="protein sequence ID" value="AWN22487.1"/>
    <property type="molecule type" value="Genomic_DNA"/>
</dbReference>
<sequence length="106" mass="11512">MIAATAVAAAKPIGFVQYLESKLNVDLLEDLGKRLVKAAEEKMVGATSADKKAWCVQQAVTVLRAFDDRIPVLGKYLDLELADWLEAWAVGMLIEYAWALVFGGAA</sequence>
<dbReference type="Proteomes" id="UP000245368">
    <property type="component" value="Chromosome"/>
</dbReference>
<evidence type="ECO:0000313" key="2">
    <source>
        <dbReference type="Proteomes" id="UP000245368"/>
    </source>
</evidence>
<dbReference type="KEGG" id="dez:DKM44_03905"/>
<reference evidence="1 2" key="1">
    <citation type="submission" date="2018-05" db="EMBL/GenBank/DDBJ databases">
        <title>Complete Genome Sequence of Deinococcus sp. strain 17bor-2.</title>
        <authorList>
            <person name="Srinivasan S."/>
        </authorList>
    </citation>
    <scope>NUCLEOTIDE SEQUENCE [LARGE SCALE GENOMIC DNA]</scope>
    <source>
        <strain evidence="1 2">17bor-2</strain>
    </source>
</reference>
<organism evidence="1 2">
    <name type="scientific">Deinococcus irradiatisoli</name>
    <dbReference type="NCBI Taxonomy" id="2202254"/>
    <lineage>
        <taxon>Bacteria</taxon>
        <taxon>Thermotogati</taxon>
        <taxon>Deinococcota</taxon>
        <taxon>Deinococci</taxon>
        <taxon>Deinococcales</taxon>
        <taxon>Deinococcaceae</taxon>
        <taxon>Deinococcus</taxon>
    </lineage>
</organism>
<protein>
    <submittedName>
        <fullName evidence="1">Uncharacterized protein</fullName>
    </submittedName>
</protein>
<gene>
    <name evidence="1" type="ORF">DKM44_03905</name>
</gene>